<gene>
    <name evidence="1" type="ORF">DBV15_07747</name>
</gene>
<reference evidence="1 2" key="1">
    <citation type="journal article" date="2019" name="Philos. Trans. R. Soc. Lond., B, Biol. Sci.">
        <title>Ant behaviour and brain gene expression of defending hosts depend on the ecological success of the intruding social parasite.</title>
        <authorList>
            <person name="Kaur R."/>
            <person name="Stoldt M."/>
            <person name="Jongepier E."/>
            <person name="Feldmeyer B."/>
            <person name="Menzel F."/>
            <person name="Bornberg-Bauer E."/>
            <person name="Foitzik S."/>
        </authorList>
    </citation>
    <scope>NUCLEOTIDE SEQUENCE [LARGE SCALE GENOMIC DNA]</scope>
    <source>
        <tissue evidence="1">Whole body</tissue>
    </source>
</reference>
<evidence type="ECO:0000313" key="1">
    <source>
        <dbReference type="EMBL" id="TGZ52657.1"/>
    </source>
</evidence>
<keyword evidence="2" id="KW-1185">Reference proteome</keyword>
<dbReference type="AlphaFoldDB" id="A0A4S2KX11"/>
<proteinExistence type="predicted"/>
<accession>A0A4S2KX11</accession>
<dbReference type="EMBL" id="QBLH01001213">
    <property type="protein sequence ID" value="TGZ52657.1"/>
    <property type="molecule type" value="Genomic_DNA"/>
</dbReference>
<protein>
    <submittedName>
        <fullName evidence="1">Uncharacterized protein</fullName>
    </submittedName>
</protein>
<feature type="non-terminal residue" evidence="1">
    <location>
        <position position="1"/>
    </location>
</feature>
<sequence>GAVPFGNRIREPLIRLSLVSSVYLQGVLFFGWHRSSIKVLFGLSHCDTNSCSTALFLMSCRRSWFFRAVEVSQDVSVAKALVIMFYSVFAEMDSVKVEPYVFQNI</sequence>
<dbReference type="Proteomes" id="UP000310200">
    <property type="component" value="Unassembled WGS sequence"/>
</dbReference>
<evidence type="ECO:0000313" key="2">
    <source>
        <dbReference type="Proteomes" id="UP000310200"/>
    </source>
</evidence>
<comment type="caution">
    <text evidence="1">The sequence shown here is derived from an EMBL/GenBank/DDBJ whole genome shotgun (WGS) entry which is preliminary data.</text>
</comment>
<organism evidence="1 2">
    <name type="scientific">Temnothorax longispinosus</name>
    <dbReference type="NCBI Taxonomy" id="300112"/>
    <lineage>
        <taxon>Eukaryota</taxon>
        <taxon>Metazoa</taxon>
        <taxon>Ecdysozoa</taxon>
        <taxon>Arthropoda</taxon>
        <taxon>Hexapoda</taxon>
        <taxon>Insecta</taxon>
        <taxon>Pterygota</taxon>
        <taxon>Neoptera</taxon>
        <taxon>Endopterygota</taxon>
        <taxon>Hymenoptera</taxon>
        <taxon>Apocrita</taxon>
        <taxon>Aculeata</taxon>
        <taxon>Formicoidea</taxon>
        <taxon>Formicidae</taxon>
        <taxon>Myrmicinae</taxon>
        <taxon>Temnothorax</taxon>
    </lineage>
</organism>
<name>A0A4S2KX11_9HYME</name>